<organism evidence="2 3">
    <name type="scientific">Vigna angularis var. angularis</name>
    <dbReference type="NCBI Taxonomy" id="157739"/>
    <lineage>
        <taxon>Eukaryota</taxon>
        <taxon>Viridiplantae</taxon>
        <taxon>Streptophyta</taxon>
        <taxon>Embryophyta</taxon>
        <taxon>Tracheophyta</taxon>
        <taxon>Spermatophyta</taxon>
        <taxon>Magnoliopsida</taxon>
        <taxon>eudicotyledons</taxon>
        <taxon>Gunneridae</taxon>
        <taxon>Pentapetalae</taxon>
        <taxon>rosids</taxon>
        <taxon>fabids</taxon>
        <taxon>Fabales</taxon>
        <taxon>Fabaceae</taxon>
        <taxon>Papilionoideae</taxon>
        <taxon>50 kb inversion clade</taxon>
        <taxon>NPAAA clade</taxon>
        <taxon>indigoferoid/millettioid clade</taxon>
        <taxon>Phaseoleae</taxon>
        <taxon>Vigna</taxon>
    </lineage>
</organism>
<reference evidence="2 3" key="1">
    <citation type="journal article" date="2015" name="Sci. Rep.">
        <title>The power of single molecule real-time sequencing technology in the de novo assembly of a eukaryotic genome.</title>
        <authorList>
            <person name="Sakai H."/>
            <person name="Naito K."/>
            <person name="Ogiso-Tanaka E."/>
            <person name="Takahashi Y."/>
            <person name="Iseki K."/>
            <person name="Muto C."/>
            <person name="Satou K."/>
            <person name="Teruya K."/>
            <person name="Shiroma A."/>
            <person name="Shimoji M."/>
            <person name="Hirano T."/>
            <person name="Itoh T."/>
            <person name="Kaga A."/>
            <person name="Tomooka N."/>
        </authorList>
    </citation>
    <scope>NUCLEOTIDE SEQUENCE [LARGE SCALE GENOMIC DNA]</scope>
    <source>
        <strain evidence="3">cv. Shumari</strain>
    </source>
</reference>
<dbReference type="EMBL" id="AP015042">
    <property type="protein sequence ID" value="BAT98461.1"/>
    <property type="molecule type" value="Genomic_DNA"/>
</dbReference>
<gene>
    <name evidence="2" type="primary">Vigan.09G211800</name>
    <name evidence="2" type="ORF">VIGAN_09211800</name>
</gene>
<dbReference type="Proteomes" id="UP000291084">
    <property type="component" value="Chromosome 9"/>
</dbReference>
<evidence type="ECO:0000313" key="3">
    <source>
        <dbReference type="Proteomes" id="UP000291084"/>
    </source>
</evidence>
<feature type="signal peptide" evidence="1">
    <location>
        <begin position="1"/>
        <end position="18"/>
    </location>
</feature>
<evidence type="ECO:0000256" key="1">
    <source>
        <dbReference type="SAM" id="SignalP"/>
    </source>
</evidence>
<sequence length="102" mass="11749">MILFQFLNLYCFIPTTRMEGDANLPISFFKIILKSNLQSTKIPNAFTAKYGGGLPNGTEWKVNWEKEKGYRLLHFSSLNQVILVRWHNKSVKSDVLEVPDNS</sequence>
<dbReference type="AlphaFoldDB" id="A0A0S3SZW7"/>
<name>A0A0S3SZW7_PHAAN</name>
<proteinExistence type="predicted"/>
<accession>A0A0S3SZW7</accession>
<evidence type="ECO:0000313" key="2">
    <source>
        <dbReference type="EMBL" id="BAT98461.1"/>
    </source>
</evidence>
<keyword evidence="1" id="KW-0732">Signal</keyword>
<keyword evidence="3" id="KW-1185">Reference proteome</keyword>
<protein>
    <submittedName>
        <fullName evidence="2">Uncharacterized protein</fullName>
    </submittedName>
</protein>
<feature type="chain" id="PRO_5006618790" evidence="1">
    <location>
        <begin position="19"/>
        <end position="102"/>
    </location>
</feature>